<keyword evidence="1" id="KW-0472">Membrane</keyword>
<sequence>MSHLSEEKKQEILKDKLIQLWSNGYLSEEEYMKVVEANRSFIEDRDHKKRNVEEGKKDEVIQVAAEPLQTKSKEPAKTPKKKVKTAEQIRERNITWSLIIGVSLLLITGLIVATSQWDQMGAGLKVFSISFVSLFFLGLSYITGRFLKITQTAFAFLTLGSLLIPIVILAIGYFDLFGSYLSLFGEGKYLLGLLGTLIPLPLYIRNAYAHSSRLYVWISLVFLSLAVGFALGALPLNVDAFYLMLMIYNASLLLVYVRFKDSKRWQLFLKEVPLYAQLNLVLSTVLLLFFFESGVFYSFNLLLTASIYMAMVFVYKTKEYQFVFSVMVVYAVYQLVEHSPLQSVDVTVYAVVGLIYLGFANVFKNHRFIEKVFRYTSGVVSFFAFIYISYESIALRGEEGSWFLLAAYGIITANYLILSNLTKHPVFAYMSPVFFFVTLWQLWELTKSGPLFLFMFIGASVLLVYVGLLTKQRSLKSVQDSSFYVSVFVLIACIAYSLNELFYGYSSLMFLIIAILAYLVKRKTVSKDIKETTYWIQPVTLCLSAVLFYNPLVNLYPSYEEGLALPFHLAVAGISLLAIHYGWVRFKEKGLAKSTFYVGQGTYILAMILLLNNAQIDPVVIRPLLLFVGIGMMGGLVQYSKERLLWVLVSIVTLSFYTSLLDTFAFETFSSFVIYMSFAPVLLILIGEIGEKNRLELRPYFYGTAHILLPLIIAAIMLDQINVPTIHPLVLCVPLSLYGFSTFLAKREWEIKLMLYGFLTVLFFLISTLPSYYRWWTTVPNEYAFYLTSIVITGIWGAAPYVWKRRMEWYAIPFSILGLFLLITRFEDIPTIELLPILSYVCLIQFFLHRREWSLVRFIPLLMMIDLLEKVSNGWEHELLIIALVGCIVTLLAAGRFFHRLLIGSGVKVDAYSWTALVYLFYLNTVTAMDENVWIRIIPVLLAGLWFFLNASKWPQPLGNKIFYTAGVISLYTSYSLVLLDYREWIPDLIEAELQVLPVLVILSFLRGRKWKEYPYMMNHIQFGVVLLVAAYLVIDAIQSHTIWDAWMIGGLSLISMILGMQFRIKSYFFVGMGVLIFNVIYQTRPYWGNVPWWVYLLLAGLLLIGIASYNEWQKQRSVSEKPVERKLKRLWLSLKKWN</sequence>
<feature type="transmembrane region" description="Helical" evidence="1">
    <location>
        <begin position="180"/>
        <end position="202"/>
    </location>
</feature>
<feature type="transmembrane region" description="Helical" evidence="1">
    <location>
        <begin position="504"/>
        <end position="520"/>
    </location>
</feature>
<keyword evidence="1" id="KW-1133">Transmembrane helix</keyword>
<feature type="transmembrane region" description="Helical" evidence="1">
    <location>
        <begin position="911"/>
        <end position="927"/>
    </location>
</feature>
<feature type="transmembrane region" description="Helical" evidence="1">
    <location>
        <begin position="402"/>
        <end position="419"/>
    </location>
</feature>
<feature type="transmembrane region" description="Helical" evidence="1">
    <location>
        <begin position="672"/>
        <end position="689"/>
    </location>
</feature>
<feature type="transmembrane region" description="Helical" evidence="1">
    <location>
        <begin position="1041"/>
        <end position="1061"/>
    </location>
</feature>
<reference evidence="2 3" key="1">
    <citation type="submission" date="2017-04" db="EMBL/GenBank/DDBJ databases">
        <title>The whole genome sequencing and assembly of Halobacillus mangrovi strain.</title>
        <authorList>
            <person name="Lee S.-J."/>
            <person name="Park M.-K."/>
            <person name="Kim J.-Y."/>
            <person name="Lee Y.-J."/>
            <person name="Yi H."/>
            <person name="Bahn Y.-S."/>
            <person name="Kim J.F."/>
            <person name="Lee D.-W."/>
        </authorList>
    </citation>
    <scope>NUCLEOTIDE SEQUENCE [LARGE SCALE GENOMIC DNA]</scope>
    <source>
        <strain evidence="2 3">KTB 131</strain>
    </source>
</reference>
<feature type="transmembrane region" description="Helical" evidence="1">
    <location>
        <begin position="1018"/>
        <end position="1035"/>
    </location>
</feature>
<keyword evidence="3" id="KW-1185">Reference proteome</keyword>
<protein>
    <recommendedName>
        <fullName evidence="4">DUF2157 domain-containing protein</fullName>
    </recommendedName>
</protein>
<feature type="transmembrane region" description="Helical" evidence="1">
    <location>
        <begin position="1068"/>
        <end position="1085"/>
    </location>
</feature>
<feature type="transmembrane region" description="Helical" evidence="1">
    <location>
        <begin position="701"/>
        <end position="718"/>
    </location>
</feature>
<feature type="transmembrane region" description="Helical" evidence="1">
    <location>
        <begin position="724"/>
        <end position="741"/>
    </location>
</feature>
<name>A0A1W6A059_9BACI</name>
<feature type="transmembrane region" description="Helical" evidence="1">
    <location>
        <begin position="620"/>
        <end position="637"/>
    </location>
</feature>
<feature type="transmembrane region" description="Helical" evidence="1">
    <location>
        <begin position="784"/>
        <end position="802"/>
    </location>
</feature>
<feature type="transmembrane region" description="Helical" evidence="1">
    <location>
        <begin position="532"/>
        <end position="552"/>
    </location>
</feature>
<feature type="transmembrane region" description="Helical" evidence="1">
    <location>
        <begin position="346"/>
        <end position="363"/>
    </location>
</feature>
<feature type="transmembrane region" description="Helical" evidence="1">
    <location>
        <begin position="94"/>
        <end position="117"/>
    </location>
</feature>
<feature type="transmembrane region" description="Helical" evidence="1">
    <location>
        <begin position="481"/>
        <end position="498"/>
    </location>
</feature>
<feature type="transmembrane region" description="Helical" evidence="1">
    <location>
        <begin position="933"/>
        <end position="950"/>
    </location>
</feature>
<dbReference type="Proteomes" id="UP000192527">
    <property type="component" value="Chromosome"/>
</dbReference>
<feature type="transmembrane region" description="Helical" evidence="1">
    <location>
        <begin position="596"/>
        <end position="614"/>
    </location>
</feature>
<keyword evidence="1" id="KW-0812">Transmembrane</keyword>
<accession>A0A1W6A059</accession>
<dbReference type="OrthoDB" id="1815069at2"/>
<dbReference type="AlphaFoldDB" id="A0A1W6A059"/>
<dbReference type="KEGG" id="hmn:HM131_19950"/>
<feature type="transmembrane region" description="Helical" evidence="1">
    <location>
        <begin position="644"/>
        <end position="666"/>
    </location>
</feature>
<evidence type="ECO:0000313" key="2">
    <source>
        <dbReference type="EMBL" id="ARI78958.1"/>
    </source>
</evidence>
<feature type="transmembrane region" description="Helical" evidence="1">
    <location>
        <begin position="962"/>
        <end position="980"/>
    </location>
</feature>
<feature type="transmembrane region" description="Helical" evidence="1">
    <location>
        <begin position="154"/>
        <end position="174"/>
    </location>
</feature>
<feature type="transmembrane region" description="Helical" evidence="1">
    <location>
        <begin position="372"/>
        <end position="390"/>
    </location>
</feature>
<feature type="transmembrane region" description="Helical" evidence="1">
    <location>
        <begin position="809"/>
        <end position="826"/>
    </location>
</feature>
<feature type="transmembrane region" description="Helical" evidence="1">
    <location>
        <begin position="879"/>
        <end position="899"/>
    </location>
</feature>
<feature type="transmembrane region" description="Helical" evidence="1">
    <location>
        <begin position="449"/>
        <end position="469"/>
    </location>
</feature>
<evidence type="ECO:0000256" key="1">
    <source>
        <dbReference type="SAM" id="Phobius"/>
    </source>
</evidence>
<organism evidence="2 3">
    <name type="scientific">Halobacillus mangrovi</name>
    <dbReference type="NCBI Taxonomy" id="402384"/>
    <lineage>
        <taxon>Bacteria</taxon>
        <taxon>Bacillati</taxon>
        <taxon>Bacillota</taxon>
        <taxon>Bacilli</taxon>
        <taxon>Bacillales</taxon>
        <taxon>Bacillaceae</taxon>
        <taxon>Halobacillus</taxon>
    </lineage>
</organism>
<evidence type="ECO:0008006" key="4">
    <source>
        <dbReference type="Google" id="ProtNLM"/>
    </source>
</evidence>
<feature type="transmembrane region" description="Helical" evidence="1">
    <location>
        <begin position="986"/>
        <end position="1006"/>
    </location>
</feature>
<feature type="transmembrane region" description="Helical" evidence="1">
    <location>
        <begin position="426"/>
        <end position="443"/>
    </location>
</feature>
<feature type="transmembrane region" description="Helical" evidence="1">
    <location>
        <begin position="271"/>
        <end position="291"/>
    </location>
</feature>
<feature type="transmembrane region" description="Helical" evidence="1">
    <location>
        <begin position="564"/>
        <end position="584"/>
    </location>
</feature>
<dbReference type="RefSeq" id="WP_085031521.1">
    <property type="nucleotide sequence ID" value="NZ_CP020772.1"/>
</dbReference>
<feature type="transmembrane region" description="Helical" evidence="1">
    <location>
        <begin position="297"/>
        <end position="315"/>
    </location>
</feature>
<feature type="transmembrane region" description="Helical" evidence="1">
    <location>
        <begin position="1091"/>
        <end position="1110"/>
    </location>
</feature>
<gene>
    <name evidence="2" type="ORF">HM131_19950</name>
</gene>
<proteinExistence type="predicted"/>
<dbReference type="EMBL" id="CP020772">
    <property type="protein sequence ID" value="ARI78958.1"/>
    <property type="molecule type" value="Genomic_DNA"/>
</dbReference>
<evidence type="ECO:0000313" key="3">
    <source>
        <dbReference type="Proteomes" id="UP000192527"/>
    </source>
</evidence>
<feature type="transmembrane region" description="Helical" evidence="1">
    <location>
        <begin position="214"/>
        <end position="234"/>
    </location>
</feature>
<feature type="transmembrane region" description="Helical" evidence="1">
    <location>
        <begin position="753"/>
        <end position="772"/>
    </location>
</feature>
<dbReference type="STRING" id="402384.HM131_19950"/>
<feature type="transmembrane region" description="Helical" evidence="1">
    <location>
        <begin position="322"/>
        <end position="340"/>
    </location>
</feature>
<feature type="transmembrane region" description="Helical" evidence="1">
    <location>
        <begin position="240"/>
        <end position="259"/>
    </location>
</feature>
<feature type="transmembrane region" description="Helical" evidence="1">
    <location>
        <begin position="123"/>
        <end position="142"/>
    </location>
</feature>